<accession>A0A2I0TML9</accession>
<dbReference type="GO" id="GO:0003964">
    <property type="term" value="F:RNA-directed DNA polymerase activity"/>
    <property type="evidence" value="ECO:0007669"/>
    <property type="project" value="UniProtKB-KW"/>
</dbReference>
<evidence type="ECO:0000259" key="2">
    <source>
        <dbReference type="Pfam" id="PF00078"/>
    </source>
</evidence>
<keyword evidence="3" id="KW-0548">Nucleotidyltransferase</keyword>
<evidence type="ECO:0000313" key="3">
    <source>
        <dbReference type="EMBL" id="PKU34995.1"/>
    </source>
</evidence>
<dbReference type="Proteomes" id="UP000233556">
    <property type="component" value="Unassembled WGS sequence"/>
</dbReference>
<keyword evidence="4" id="KW-1185">Reference proteome</keyword>
<dbReference type="Pfam" id="PF00078">
    <property type="entry name" value="RVT_1"/>
    <property type="match status" value="1"/>
</dbReference>
<reference evidence="4" key="1">
    <citation type="submission" date="2017-11" db="EMBL/GenBank/DDBJ databases">
        <authorList>
            <person name="Lima N.C."/>
            <person name="Parody-Merino A.M."/>
            <person name="Battley P.F."/>
            <person name="Fidler A.E."/>
            <person name="Prosdocimi F."/>
        </authorList>
    </citation>
    <scope>NUCLEOTIDE SEQUENCE [LARGE SCALE GENOMIC DNA]</scope>
</reference>
<evidence type="ECO:0000256" key="1">
    <source>
        <dbReference type="SAM" id="MobiDB-lite"/>
    </source>
</evidence>
<keyword evidence="3" id="KW-0695">RNA-directed DNA polymerase</keyword>
<organism evidence="3 4">
    <name type="scientific">Limosa lapponica baueri</name>
    <dbReference type="NCBI Taxonomy" id="1758121"/>
    <lineage>
        <taxon>Eukaryota</taxon>
        <taxon>Metazoa</taxon>
        <taxon>Chordata</taxon>
        <taxon>Craniata</taxon>
        <taxon>Vertebrata</taxon>
        <taxon>Euteleostomi</taxon>
        <taxon>Archelosauria</taxon>
        <taxon>Archosauria</taxon>
        <taxon>Dinosauria</taxon>
        <taxon>Saurischia</taxon>
        <taxon>Theropoda</taxon>
        <taxon>Coelurosauria</taxon>
        <taxon>Aves</taxon>
        <taxon>Neognathae</taxon>
        <taxon>Neoaves</taxon>
        <taxon>Charadriiformes</taxon>
        <taxon>Scolopacidae</taxon>
        <taxon>Limosa</taxon>
    </lineage>
</organism>
<gene>
    <name evidence="3" type="ORF">llap_14704</name>
</gene>
<sequence length="262" mass="29471">MQGEIVRALLRHLETHKSMGPDGIHLRVLWELAHQATFHHLSAVLANCGGPSGLEISKCDAHLQEGPKEDLGNYRPVSLTLVPGKVMEQIIFSAIIWHKQDNQVIRPSQHGFMKGSSCWTNLISFYDKGSVLGLVLFNIFINDLDERIECSLSHFADNTKLSGRVDLLEGRKALQRDLDRLNRWAKANGMRVNKAKCRVLHLGHNNPMQRYGLEEEWLEMPGRKGPGGVGRLSAERQPAMCPGGQEDQEYLGLYQEQCGQQE</sequence>
<dbReference type="EMBL" id="KZ508625">
    <property type="protein sequence ID" value="PKU34995.1"/>
    <property type="molecule type" value="Genomic_DNA"/>
</dbReference>
<proteinExistence type="predicted"/>
<protein>
    <submittedName>
        <fullName evidence="3">Rna-directed dna polymerase from mobile element jockey-like</fullName>
    </submittedName>
</protein>
<name>A0A2I0TML9_LIMLA</name>
<dbReference type="InterPro" id="IPR000477">
    <property type="entry name" value="RT_dom"/>
</dbReference>
<evidence type="ECO:0000313" key="4">
    <source>
        <dbReference type="Proteomes" id="UP000233556"/>
    </source>
</evidence>
<dbReference type="OrthoDB" id="416454at2759"/>
<feature type="domain" description="Reverse transcriptase" evidence="2">
    <location>
        <begin position="129"/>
        <end position="252"/>
    </location>
</feature>
<keyword evidence="3" id="KW-0808">Transferase</keyword>
<dbReference type="CDD" id="cd01650">
    <property type="entry name" value="RT_nLTR_like"/>
    <property type="match status" value="1"/>
</dbReference>
<reference evidence="4" key="2">
    <citation type="submission" date="2017-12" db="EMBL/GenBank/DDBJ databases">
        <title>Genome sequence of the Bar-tailed Godwit (Limosa lapponica baueri).</title>
        <authorList>
            <person name="Lima N.C.B."/>
            <person name="Parody-Merino A.M."/>
            <person name="Battley P.F."/>
            <person name="Fidler A.E."/>
            <person name="Prosdocimi F."/>
        </authorList>
    </citation>
    <scope>NUCLEOTIDE SEQUENCE [LARGE SCALE GENOMIC DNA]</scope>
</reference>
<feature type="region of interest" description="Disordered" evidence="1">
    <location>
        <begin position="224"/>
        <end position="246"/>
    </location>
</feature>
<dbReference type="PANTHER" id="PTHR33332">
    <property type="entry name" value="REVERSE TRANSCRIPTASE DOMAIN-CONTAINING PROTEIN"/>
    <property type="match status" value="1"/>
</dbReference>
<dbReference type="AlphaFoldDB" id="A0A2I0TML9"/>